<dbReference type="EnsemblPlants" id="MELO3C032202.2.1">
    <property type="protein sequence ID" value="MELO3C032202.2.1"/>
    <property type="gene ID" value="MELO3C032202.2"/>
</dbReference>
<dbReference type="Gramene" id="MELO3C032202.2.1">
    <property type="protein sequence ID" value="MELO3C032202.2.1"/>
    <property type="gene ID" value="MELO3C032202.2"/>
</dbReference>
<organism evidence="2">
    <name type="scientific">Cucumis melo</name>
    <name type="common">Muskmelon</name>
    <dbReference type="NCBI Taxonomy" id="3656"/>
    <lineage>
        <taxon>Eukaryota</taxon>
        <taxon>Viridiplantae</taxon>
        <taxon>Streptophyta</taxon>
        <taxon>Embryophyta</taxon>
        <taxon>Tracheophyta</taxon>
        <taxon>Spermatophyta</taxon>
        <taxon>Magnoliopsida</taxon>
        <taxon>eudicotyledons</taxon>
        <taxon>Gunneridae</taxon>
        <taxon>Pentapetalae</taxon>
        <taxon>rosids</taxon>
        <taxon>fabids</taxon>
        <taxon>Cucurbitales</taxon>
        <taxon>Cucurbitaceae</taxon>
        <taxon>Benincaseae</taxon>
        <taxon>Cucumis</taxon>
    </lineage>
</organism>
<evidence type="ECO:0000256" key="1">
    <source>
        <dbReference type="SAM" id="MobiDB-lite"/>
    </source>
</evidence>
<proteinExistence type="predicted"/>
<evidence type="ECO:0000313" key="2">
    <source>
        <dbReference type="EnsemblPlants" id="MELO3C032202.2.1"/>
    </source>
</evidence>
<sequence>MTGERVVEFWRIFHMEGQILLAMEMPTVKSITVFQLSGLIDEFSLVWISSKGERSLNYPRPSDDDPLQFNDDPLLSDDAHANSDPGHFNS</sequence>
<accession>A0A9I9EDW5</accession>
<reference evidence="2" key="1">
    <citation type="submission" date="2023-03" db="UniProtKB">
        <authorList>
            <consortium name="EnsemblPlants"/>
        </authorList>
    </citation>
    <scope>IDENTIFICATION</scope>
</reference>
<dbReference type="AlphaFoldDB" id="A0A9I9EDW5"/>
<name>A0A9I9EDW5_CUCME</name>
<feature type="region of interest" description="Disordered" evidence="1">
    <location>
        <begin position="56"/>
        <end position="90"/>
    </location>
</feature>
<protein>
    <submittedName>
        <fullName evidence="2">Uncharacterized protein</fullName>
    </submittedName>
</protein>